<keyword evidence="2" id="KW-1185">Reference proteome</keyword>
<evidence type="ECO:0000313" key="2">
    <source>
        <dbReference type="Proteomes" id="UP001562178"/>
    </source>
</evidence>
<dbReference type="RefSeq" id="WP_312834967.1">
    <property type="nucleotide sequence ID" value="NZ_JBGBDC010000002.1"/>
</dbReference>
<reference evidence="1 2" key="1">
    <citation type="journal article" date="2016" name="Int. J. Syst. Evol. Microbiol.">
        <title>Description of Comamonas sediminis sp. nov., isolated from lagoon sediments.</title>
        <authorList>
            <person name="Subhash Y."/>
            <person name="Bang J.J."/>
            <person name="You T.H."/>
            <person name="Lee S.S."/>
        </authorList>
    </citation>
    <scope>NUCLEOTIDE SEQUENCE [LARGE SCALE GENOMIC DNA]</scope>
    <source>
        <strain evidence="1 2">JCM 31169</strain>
    </source>
</reference>
<accession>A0ABV4AYD8</accession>
<dbReference type="Proteomes" id="UP001562178">
    <property type="component" value="Unassembled WGS sequence"/>
</dbReference>
<organism evidence="1 2">
    <name type="scientific">Comamonas sediminis</name>
    <dbReference type="NCBI Taxonomy" id="1783360"/>
    <lineage>
        <taxon>Bacteria</taxon>
        <taxon>Pseudomonadati</taxon>
        <taxon>Pseudomonadota</taxon>
        <taxon>Betaproteobacteria</taxon>
        <taxon>Burkholderiales</taxon>
        <taxon>Comamonadaceae</taxon>
        <taxon>Comamonas</taxon>
    </lineage>
</organism>
<proteinExistence type="predicted"/>
<sequence>MFGVASRRFQQKLAALSACVFLRIHMNSTLMPLTGGAKRPAASVPLLGMAILHLYMAYSM</sequence>
<gene>
    <name evidence="1" type="ORF">AB7A72_04270</name>
</gene>
<evidence type="ECO:0000313" key="1">
    <source>
        <dbReference type="EMBL" id="MEY2250208.1"/>
    </source>
</evidence>
<dbReference type="EMBL" id="JBGBDC010000002">
    <property type="protein sequence ID" value="MEY2250208.1"/>
    <property type="molecule type" value="Genomic_DNA"/>
</dbReference>
<comment type="caution">
    <text evidence="1">The sequence shown here is derived from an EMBL/GenBank/DDBJ whole genome shotgun (WGS) entry which is preliminary data.</text>
</comment>
<protein>
    <submittedName>
        <fullName evidence="1">Uncharacterized protein</fullName>
    </submittedName>
</protein>
<name>A0ABV4AYD8_9BURK</name>